<dbReference type="FunFam" id="3.30.160.60:FF:000446">
    <property type="entry name" value="Zinc finger protein"/>
    <property type="match status" value="1"/>
</dbReference>
<feature type="compositionally biased region" description="Polar residues" evidence="14">
    <location>
        <begin position="2763"/>
        <end position="2778"/>
    </location>
</feature>
<feature type="domain" description="C2H2-type" evidence="15">
    <location>
        <begin position="2315"/>
        <end position="2334"/>
    </location>
</feature>
<feature type="region of interest" description="Disordered" evidence="14">
    <location>
        <begin position="594"/>
        <end position="646"/>
    </location>
</feature>
<feature type="compositionally biased region" description="Polar residues" evidence="14">
    <location>
        <begin position="366"/>
        <end position="380"/>
    </location>
</feature>
<feature type="compositionally biased region" description="Basic residues" evidence="14">
    <location>
        <begin position="1711"/>
        <end position="1725"/>
    </location>
</feature>
<dbReference type="PANTHER" id="PTHR24393:SF15">
    <property type="entry name" value="IP01243P-RELATED"/>
    <property type="match status" value="1"/>
</dbReference>
<dbReference type="PANTHER" id="PTHR24393">
    <property type="entry name" value="ZINC FINGER PROTEIN"/>
    <property type="match status" value="1"/>
</dbReference>
<evidence type="ECO:0000256" key="10">
    <source>
        <dbReference type="ARBA" id="ARBA00023125"/>
    </source>
</evidence>
<feature type="compositionally biased region" description="Polar residues" evidence="14">
    <location>
        <begin position="771"/>
        <end position="781"/>
    </location>
</feature>
<feature type="domain" description="C2H2-type" evidence="15">
    <location>
        <begin position="2287"/>
        <end position="2314"/>
    </location>
</feature>
<evidence type="ECO:0000256" key="5">
    <source>
        <dbReference type="ARBA" id="ARBA00022737"/>
    </source>
</evidence>
<dbReference type="InterPro" id="IPR013087">
    <property type="entry name" value="Znf_C2H2_type"/>
</dbReference>
<feature type="compositionally biased region" description="Polar residues" evidence="14">
    <location>
        <begin position="614"/>
        <end position="624"/>
    </location>
</feature>
<evidence type="ECO:0000256" key="9">
    <source>
        <dbReference type="ARBA" id="ARBA00023015"/>
    </source>
</evidence>
<dbReference type="Gene3D" id="3.30.160.60">
    <property type="entry name" value="Classic Zinc Finger"/>
    <property type="match status" value="9"/>
</dbReference>
<feature type="compositionally biased region" description="Polar residues" evidence="14">
    <location>
        <begin position="881"/>
        <end position="908"/>
    </location>
</feature>
<organism evidence="16 17">
    <name type="scientific">Cyprinus carpio</name>
    <name type="common">Common carp</name>
    <dbReference type="NCBI Taxonomy" id="7962"/>
    <lineage>
        <taxon>Eukaryota</taxon>
        <taxon>Metazoa</taxon>
        <taxon>Chordata</taxon>
        <taxon>Craniata</taxon>
        <taxon>Vertebrata</taxon>
        <taxon>Euteleostomi</taxon>
        <taxon>Actinopterygii</taxon>
        <taxon>Neopterygii</taxon>
        <taxon>Teleostei</taxon>
        <taxon>Ostariophysi</taxon>
        <taxon>Cypriniformes</taxon>
        <taxon>Cyprinidae</taxon>
        <taxon>Cyprininae</taxon>
        <taxon>Cyprinus</taxon>
    </lineage>
</organism>
<proteinExistence type="inferred from homology"/>
<evidence type="ECO:0000256" key="8">
    <source>
        <dbReference type="ARBA" id="ARBA00022833"/>
    </source>
</evidence>
<dbReference type="SMART" id="SM00355">
    <property type="entry name" value="ZnF_C2H2"/>
    <property type="match status" value="16"/>
</dbReference>
<feature type="compositionally biased region" description="Basic residues" evidence="14">
    <location>
        <begin position="1802"/>
        <end position="1811"/>
    </location>
</feature>
<name>A0A8C2DY56_CYPCA</name>
<dbReference type="FunFam" id="3.30.160.60:FF:001009">
    <property type="entry name" value="Zinc finger protein 26"/>
    <property type="match status" value="1"/>
</dbReference>
<feature type="domain" description="C2H2-type" evidence="15">
    <location>
        <begin position="2681"/>
        <end position="2708"/>
    </location>
</feature>
<feature type="compositionally biased region" description="Basic residues" evidence="14">
    <location>
        <begin position="915"/>
        <end position="927"/>
    </location>
</feature>
<feature type="compositionally biased region" description="Polar residues" evidence="14">
    <location>
        <begin position="803"/>
        <end position="816"/>
    </location>
</feature>
<feature type="compositionally biased region" description="Polar residues" evidence="14">
    <location>
        <begin position="2218"/>
        <end position="2228"/>
    </location>
</feature>
<feature type="region of interest" description="Disordered" evidence="14">
    <location>
        <begin position="1114"/>
        <end position="1135"/>
    </location>
</feature>
<keyword evidence="11" id="KW-0804">Transcription</keyword>
<comment type="similarity">
    <text evidence="3">Belongs to the krueppel C2H2-type zinc-finger protein family.</text>
</comment>
<feature type="region of interest" description="Disordered" evidence="14">
    <location>
        <begin position="1449"/>
        <end position="1478"/>
    </location>
</feature>
<dbReference type="Ensembl" id="ENSCCRT00020035644.1">
    <property type="protein sequence ID" value="ENSCCRP00020032597.1"/>
    <property type="gene ID" value="ENSCCRG00020014727.1"/>
</dbReference>
<feature type="compositionally biased region" description="Polar residues" evidence="14">
    <location>
        <begin position="1371"/>
        <end position="1387"/>
    </location>
</feature>
<dbReference type="InterPro" id="IPR036236">
    <property type="entry name" value="Znf_C2H2_sf"/>
</dbReference>
<feature type="compositionally biased region" description="Polar residues" evidence="14">
    <location>
        <begin position="1782"/>
        <end position="1792"/>
    </location>
</feature>
<feature type="compositionally biased region" description="Polar residues" evidence="14">
    <location>
        <begin position="969"/>
        <end position="990"/>
    </location>
</feature>
<dbReference type="Pfam" id="PF00096">
    <property type="entry name" value="zf-C2H2"/>
    <property type="match status" value="5"/>
</dbReference>
<feature type="region of interest" description="Disordered" evidence="14">
    <location>
        <begin position="2763"/>
        <end position="2787"/>
    </location>
</feature>
<feature type="compositionally biased region" description="Polar residues" evidence="14">
    <location>
        <begin position="2841"/>
        <end position="2864"/>
    </location>
</feature>
<feature type="compositionally biased region" description="Polar residues" evidence="14">
    <location>
        <begin position="726"/>
        <end position="738"/>
    </location>
</feature>
<evidence type="ECO:0000256" key="2">
    <source>
        <dbReference type="ARBA" id="ARBA00004906"/>
    </source>
</evidence>
<keyword evidence="8" id="KW-0862">Zinc</keyword>
<dbReference type="FunFam" id="3.30.160.60:FF:000557">
    <property type="entry name" value="zinc finger and SCAN domain-containing protein 29"/>
    <property type="match status" value="1"/>
</dbReference>
<evidence type="ECO:0000256" key="4">
    <source>
        <dbReference type="ARBA" id="ARBA00022723"/>
    </source>
</evidence>
<evidence type="ECO:0000256" key="12">
    <source>
        <dbReference type="ARBA" id="ARBA00023242"/>
    </source>
</evidence>
<feature type="compositionally biased region" description="Polar residues" evidence="14">
    <location>
        <begin position="1089"/>
        <end position="1101"/>
    </location>
</feature>
<evidence type="ECO:0000256" key="3">
    <source>
        <dbReference type="ARBA" id="ARBA00006991"/>
    </source>
</evidence>
<feature type="region of interest" description="Disordered" evidence="14">
    <location>
        <begin position="1371"/>
        <end position="1424"/>
    </location>
</feature>
<keyword evidence="6 13" id="KW-0863">Zinc-finger</keyword>
<dbReference type="Pfam" id="PF13912">
    <property type="entry name" value="zf-C2H2_6"/>
    <property type="match status" value="3"/>
</dbReference>
<feature type="domain" description="C2H2-type" evidence="15">
    <location>
        <begin position="2177"/>
        <end position="2204"/>
    </location>
</feature>
<feature type="domain" description="C2H2-type" evidence="15">
    <location>
        <begin position="2567"/>
        <end position="2594"/>
    </location>
</feature>
<feature type="region of interest" description="Disordered" evidence="14">
    <location>
        <begin position="2821"/>
        <end position="2864"/>
    </location>
</feature>
<reference evidence="16" key="1">
    <citation type="submission" date="2025-08" db="UniProtKB">
        <authorList>
            <consortium name="Ensembl"/>
        </authorList>
    </citation>
    <scope>IDENTIFICATION</scope>
</reference>
<protein>
    <submittedName>
        <fullName evidence="16">Si:ch73-347e22.4</fullName>
    </submittedName>
</protein>
<feature type="region of interest" description="Disordered" evidence="14">
    <location>
        <begin position="1782"/>
        <end position="1811"/>
    </location>
</feature>
<keyword evidence="7" id="KW-0833">Ubl conjugation pathway</keyword>
<feature type="compositionally biased region" description="Basic residues" evidence="14">
    <location>
        <begin position="750"/>
        <end position="765"/>
    </location>
</feature>
<feature type="domain" description="C2H2-type" evidence="15">
    <location>
        <begin position="2259"/>
        <end position="2286"/>
    </location>
</feature>
<feature type="domain" description="C2H2-type" evidence="15">
    <location>
        <begin position="2149"/>
        <end position="2176"/>
    </location>
</feature>
<evidence type="ECO:0000256" key="6">
    <source>
        <dbReference type="ARBA" id="ARBA00022771"/>
    </source>
</evidence>
<dbReference type="Proteomes" id="UP000694701">
    <property type="component" value="Unplaced"/>
</dbReference>
<feature type="compositionally biased region" description="Basic residues" evidence="14">
    <location>
        <begin position="630"/>
        <end position="639"/>
    </location>
</feature>
<dbReference type="PROSITE" id="PS00028">
    <property type="entry name" value="ZINC_FINGER_C2H2_1"/>
    <property type="match status" value="14"/>
</dbReference>
<evidence type="ECO:0000313" key="17">
    <source>
        <dbReference type="Proteomes" id="UP000694701"/>
    </source>
</evidence>
<evidence type="ECO:0000256" key="7">
    <source>
        <dbReference type="ARBA" id="ARBA00022786"/>
    </source>
</evidence>
<comment type="subcellular location">
    <subcellularLocation>
        <location evidence="1">Nucleus</location>
    </subcellularLocation>
</comment>
<evidence type="ECO:0000256" key="13">
    <source>
        <dbReference type="PROSITE-ProRule" id="PRU00042"/>
    </source>
</evidence>
<feature type="compositionally biased region" description="Low complexity" evidence="14">
    <location>
        <begin position="594"/>
        <end position="605"/>
    </location>
</feature>
<evidence type="ECO:0000256" key="1">
    <source>
        <dbReference type="ARBA" id="ARBA00004123"/>
    </source>
</evidence>
<feature type="region of interest" description="Disordered" evidence="14">
    <location>
        <begin position="1706"/>
        <end position="1725"/>
    </location>
</feature>
<keyword evidence="5" id="KW-0677">Repeat</keyword>
<evidence type="ECO:0000256" key="14">
    <source>
        <dbReference type="SAM" id="MobiDB-lite"/>
    </source>
</evidence>
<feature type="region of interest" description="Disordered" evidence="14">
    <location>
        <begin position="361"/>
        <end position="391"/>
    </location>
</feature>
<feature type="region of interest" description="Disordered" evidence="14">
    <location>
        <begin position="2205"/>
        <end position="2228"/>
    </location>
</feature>
<dbReference type="PROSITE" id="PS50157">
    <property type="entry name" value="ZINC_FINGER_C2H2_2"/>
    <property type="match status" value="14"/>
</dbReference>
<dbReference type="GO" id="GO:0008270">
    <property type="term" value="F:zinc ion binding"/>
    <property type="evidence" value="ECO:0007669"/>
    <property type="project" value="UniProtKB-KW"/>
</dbReference>
<feature type="domain" description="C2H2-type" evidence="15">
    <location>
        <begin position="2121"/>
        <end position="2148"/>
    </location>
</feature>
<feature type="compositionally biased region" description="Polar residues" evidence="14">
    <location>
        <begin position="2458"/>
        <end position="2473"/>
    </location>
</feature>
<feature type="domain" description="C2H2-type" evidence="15">
    <location>
        <begin position="2370"/>
        <end position="2397"/>
    </location>
</feature>
<feature type="region of interest" description="Disordered" evidence="14">
    <location>
        <begin position="969"/>
        <end position="994"/>
    </location>
</feature>
<feature type="region of interest" description="Disordered" evidence="14">
    <location>
        <begin position="2458"/>
        <end position="2488"/>
    </location>
</feature>
<dbReference type="GO" id="GO:0000978">
    <property type="term" value="F:RNA polymerase II cis-regulatory region sequence-specific DNA binding"/>
    <property type="evidence" value="ECO:0007669"/>
    <property type="project" value="TreeGrafter"/>
</dbReference>
<keyword evidence="10" id="KW-0238">DNA-binding</keyword>
<dbReference type="GO" id="GO:0005634">
    <property type="term" value="C:nucleus"/>
    <property type="evidence" value="ECO:0007669"/>
    <property type="project" value="UniProtKB-SubCell"/>
</dbReference>
<evidence type="ECO:0000256" key="11">
    <source>
        <dbReference type="ARBA" id="ARBA00023163"/>
    </source>
</evidence>
<feature type="domain" description="C2H2-type" evidence="15">
    <location>
        <begin position="2653"/>
        <end position="2680"/>
    </location>
</feature>
<feature type="domain" description="C2H2-type" evidence="15">
    <location>
        <begin position="2539"/>
        <end position="2562"/>
    </location>
</feature>
<accession>A0A8C2DY56</accession>
<feature type="compositionally biased region" description="Polar residues" evidence="14">
    <location>
        <begin position="1449"/>
        <end position="1460"/>
    </location>
</feature>
<feature type="domain" description="C2H2-type" evidence="15">
    <location>
        <begin position="2596"/>
        <end position="2623"/>
    </location>
</feature>
<evidence type="ECO:0000259" key="15">
    <source>
        <dbReference type="PROSITE" id="PS50157"/>
    </source>
</evidence>
<dbReference type="GO" id="GO:0001228">
    <property type="term" value="F:DNA-binding transcription activator activity, RNA polymerase II-specific"/>
    <property type="evidence" value="ECO:0007669"/>
    <property type="project" value="TreeGrafter"/>
</dbReference>
<feature type="compositionally biased region" description="Basic residues" evidence="14">
    <location>
        <begin position="1593"/>
        <end position="1605"/>
    </location>
</feature>
<evidence type="ECO:0000313" key="16">
    <source>
        <dbReference type="Ensembl" id="ENSCCRP00020032597.1"/>
    </source>
</evidence>
<keyword evidence="9" id="KW-0805">Transcription regulation</keyword>
<comment type="pathway">
    <text evidence="2">Protein modification; protein ubiquitination.</text>
</comment>
<sequence length="2944" mass="327486">MDGELPPWNKHGSHNSRVPYDTAGEHQQEHDVIGDSFAAGEPMTPLSSCMSGAFKALLPDYHGTSSAMLTNSDKYSYSPDNHCLIKPDTAVDEKIAVERREESDFFKDPLGEALAGATHMLPLRCAQYVTHEKNREVDQKNGNWTSVIKDALEMSNGMEMEQTLSMDERGPLMDYNPIYRGPETEANFTLKDHYQIAGSKLNEKMDGQGVKEESDSFISMLSDDISKNKDVLEMGKHEEPSMLDVGSSLGKKELGITGIREHELGLLPGFNTSSYTPFSSSESLMKSEQFPGNPLHNQSVDHTLQGTTQQCGLSCKGVSPRKTASTNTGFKHAEVNNETVLESSTVYGLHRLDLQKDCHQAEVTDGESSVNSQDHSSQHNVQDEKVKTSNPHVSETTVIKQNAAYLPNSQYFGSKLKRQVYDLVSTPASVGSQNTAEVECENVKLRIPTEENSLPVPGKIETNDFQETSINTKTELSLKVETKFAPEIPNSSSVSETVPDLPVVSNRIHTDYKCRDAQFEPVESGKLNELCFQESNSKNVTLTLTSSSVLTQRTADECDIHVQEKQTPTSPVLLPFNENVKNSERSEKVLLNITSESSIPSSTENVQEAPPSPTSRTDCSSQHNLQKELQRHKKARKRKQSELEALKGPIHKFNKRDDCSIYGSEVLDSAVKLDTTGCEKANQNVLLADHDSTAPKEDLITYGDVNPPAPRKKCRMAQLELLADTAESSQKPDQSCSEATREEVASNARINRKAVSRKKLKKKTKNSASLGNQCLSQSTVLSPEEDCTSHFPVSDTTPMKGVSNPTVLEHATSSLESIPKKLQKSRKKATTQTLQSKDDPHKDVPPTFSEVEADMDVKGHQKLRRFPLKACKGKNRNATSLLNRQSSQDSEGQTDSVSTSVTESLKTLSPQNNPKKSKQKKRAHINKSAKTSNVCLQGDMEITMTPKTKTVKAKSPLKKAVRTDDNETTLFDTQPSTATAKQPDSVSNVGNEVESPVILSTPRKSQKKKLSQIKCEAIHIPVFEQTTAQQSVLNAISESDVSIVQPTTKRFRTRKKLDKKVSHNTVGENCEPAHMTLSSVDSVYATETDYSGSSHQNTENTSSKRRKTDIKFMEAQSSTTSQRDDVTLPPSQDFSSIVVSNPEETVKDKGFSRNKTSDNHLNGNLVEETSLLATVTQESSILPTKIDSSRRFRLSSTLKKPRKKTVTKIKNEAAEILGVNQQEDLAAVPSKSGANIVASSSQMTLKEKRTVEKAIRQEIKDDHSVALFKMQASTLTLKQTECVSTSVHSTAKKSRKMSDIKHEAVHAPAADQTMQQEIHPFDSTSATEMDHSDVFKQKKTKVKMKKHPKKATKCKTHITQAISDIREQSTVQQENLVSNRNTNSRSVDMTKKCKKKRTSALEVRNDQPEDVVLPPPVSQSKDATQDPCIKIDNVNETAESHVENQVSITTKDVASPQSSLKKAKKTQRKQLLEQKEENEQSNILELAHREDKISDLPSVVRAVASENFETVSCDQHIKVAKKKSKKSMEIAEAHGLTSVSLSQENNTGSDEPGVMVTVTQVADLCKLSDSPTVGSQQPEKDDAMVDFKATNPPKKRGRKPGRKKRKMACLLTQTIKEEEHKDICHDNRTACDFKNNTQIQTSDIPEEPVLKSRKSTRTLKINSGPVVENLLTQGKSTVSLDITGCHTTLGETLSNSMQTADCEDQYTVEKKPRRRGRPPSKKGKKQKFFVAHLEDNTSPSVQISDLSPCQDSTESTVKAAASPIKQEDMDKNVIVTKQLGTDPSESLQSANDPLSHIIPTSGRKKGKNLKRPIRDPKLSLRVSSRTSVTSVTGFQKADITSLPQNSTHVFNEEGKTSLPISGTVKKQKLCEKNAIQDGNVLADKKMATVKVLRGRKRGRKRRKIKDGQLQRLKTQDCCEPAKGLLTKFSMTSKCLTEDQNNIVTPEKNDIEKTKSDNVEMITPITAETCKITPKKDILCSSPSDLSSNLTKEVKKCKVEEHSAFEVSVQSYTDNTGVSRGICNLISSNVVKEESELISLDTKMKPNSELKCTQEADALSVETSGEKVLDNPPEPENAFQPSTEWKEDSFTQDSEDCVVMPNKVTNNRTIRSKPKEIVKKPLTCKYCGVSFRHITAYTIHQRVHTGDKPYKCKICGKTFSQLSKLKSHHNVHKQDTSFPCPCCSRRFLQKDDLLCHFKVHLQESQANSGPQKHIKSKRNTSSNVSSETPNNCGCLIRKKNFVKRVKLQDHMQVHEVEKPLTCKDCGKTFLKESSLIAHEKTHWPVKPYACSICGKGFDKLKALKKHSQDHAGETPFSCFHCGRGFSALSALRMHQASKTCIARKNDEASSNIEGFIVSQGVDGQVNTPVFFKCQICKQLFRKWCQYTLHLQTHTSSPPYICFSCGQCYETDSEMNVHCEVCCQSSGEEKICGASLAEILQSVTQIYPLKCTSSQSLPSTGFQLNSQTPSSSEQLPQLPRLMDVEPTQTRDTELSKLPKTYSAHSPIKLPNAQSPARSDVICTSPISSLECIEITQSLWKFKCSRCGQRFERYRDLSAHLQTHAPGFRYTCAHCGQFFERWSKLWLHQQRHRLKSRCYSCTQCNLQFRFFSSFREHMIDHAGQRPYACPLCPKTFIQEASLHAHQCESHKLCKSLKCDVCSKTFSSLTNLIKHSLLHNGSTSHICLLCNLSFTNTRVLKEHLKTHTTHHGPALPDIPSKPLDFPHKCKRCKASFSTGDLLYAHQIRHSRDAKTYIRPAVLPTSKLSDSCCNDTSSSPPSTHRNHISNLKLDGIPNDDSLYVYSHPDKLYVSPSHRVQLPVINLDPDEPEVSDSQNPGPEIPNSEITSQSDSTHLPQATSDQETTNLNSSESIKMMVNGQHNYSLNCQRSPTFVETSVDMEVEQPTQEEESEESFECADCTEKLTSVLGLYEHYILHAMGDAYVQVH</sequence>
<feature type="region of interest" description="Disordered" evidence="14">
    <location>
        <begin position="724"/>
        <end position="860"/>
    </location>
</feature>
<feature type="region of interest" description="Disordered" evidence="14">
    <location>
        <begin position="1"/>
        <end position="27"/>
    </location>
</feature>
<keyword evidence="4" id="KW-0479">Metal-binding</keyword>
<feature type="domain" description="C2H2-type" evidence="15">
    <location>
        <begin position="2723"/>
        <end position="2750"/>
    </location>
</feature>
<dbReference type="SUPFAM" id="SSF57667">
    <property type="entry name" value="beta-beta-alpha zinc fingers"/>
    <property type="match status" value="8"/>
</dbReference>
<feature type="region of interest" description="Disordered" evidence="14">
    <location>
        <begin position="881"/>
        <end position="932"/>
    </location>
</feature>
<feature type="region of interest" description="Disordered" evidence="14">
    <location>
        <begin position="2063"/>
        <end position="2082"/>
    </location>
</feature>
<keyword evidence="12" id="KW-0539">Nucleus</keyword>
<feature type="domain" description="C2H2-type" evidence="15">
    <location>
        <begin position="2624"/>
        <end position="2652"/>
    </location>
</feature>
<feature type="region of interest" description="Disordered" evidence="14">
    <location>
        <begin position="1089"/>
        <end position="1108"/>
    </location>
</feature>
<feature type="region of interest" description="Disordered" evidence="14">
    <location>
        <begin position="1569"/>
        <end position="1605"/>
    </location>
</feature>